<proteinExistence type="predicted"/>
<protein>
    <submittedName>
        <fullName evidence="3">DUF4326 domain-containing protein</fullName>
    </submittedName>
</protein>
<name>A0AA42L7I4_9GAMM</name>
<dbReference type="EMBL" id="JAOEEO010000002">
    <property type="protein sequence ID" value="MDH0564158.1"/>
    <property type="molecule type" value="Genomic_DNA"/>
</dbReference>
<organism evidence="3 4">
    <name type="scientific">Acinetobacter courvalinii</name>
    <dbReference type="NCBI Taxonomy" id="280147"/>
    <lineage>
        <taxon>Bacteria</taxon>
        <taxon>Pseudomonadati</taxon>
        <taxon>Pseudomonadota</taxon>
        <taxon>Gammaproteobacteria</taxon>
        <taxon>Moraxellales</taxon>
        <taxon>Moraxellaceae</taxon>
        <taxon>Acinetobacter</taxon>
    </lineage>
</organism>
<dbReference type="AlphaFoldDB" id="A0AA42L7I4"/>
<dbReference type="Pfam" id="PF14216">
    <property type="entry name" value="DUF4326"/>
    <property type="match status" value="1"/>
</dbReference>
<evidence type="ECO:0000313" key="4">
    <source>
        <dbReference type="Proteomes" id="UP001159329"/>
    </source>
</evidence>
<sequence length="202" mass="23551">MTNILIFLPIEFKCFTKFERKLLRITSSFDSFILSSPNDPNNFLGNFISKNQGCKEVQIENDWHKLKYTHAIIFDDGEVFPFETKLLKEQKIPLRIIKIKITRVINIHINTEFQELKKSDTYEYIGRGSNWGNPYSMFGNEQESREDVISKFKYDFDKDILMKAKKKDVHLLAGKRLGCFCKPHACHGDVIADYLNSLDDGL</sequence>
<accession>A0AA42L7I4</accession>
<dbReference type="InterPro" id="IPR025475">
    <property type="entry name" value="DUF4326"/>
</dbReference>
<feature type="domain" description="DUF4326" evidence="1">
    <location>
        <begin position="116"/>
        <end position="192"/>
    </location>
</feature>
<dbReference type="RefSeq" id="WP_279695432.1">
    <property type="nucleotide sequence ID" value="NZ_JAOEEO010000002.1"/>
</dbReference>
<feature type="domain" description="Minimal SLOG" evidence="2">
    <location>
        <begin position="1"/>
        <end position="105"/>
    </location>
</feature>
<evidence type="ECO:0000259" key="1">
    <source>
        <dbReference type="Pfam" id="PF14216"/>
    </source>
</evidence>
<evidence type="ECO:0000313" key="3">
    <source>
        <dbReference type="EMBL" id="MDH0564158.1"/>
    </source>
</evidence>
<dbReference type="InterPro" id="IPR054452">
    <property type="entry name" value="mSLOG_dom"/>
</dbReference>
<dbReference type="Proteomes" id="UP001159329">
    <property type="component" value="Unassembled WGS sequence"/>
</dbReference>
<reference evidence="3" key="1">
    <citation type="submission" date="2022-09" db="EMBL/GenBank/DDBJ databases">
        <title>Intensive care unit water sources are persistently colonized with multi-drug resistant bacteria and are the site of extensive horizontal gene transfer of antibiotic resistance genes.</title>
        <authorList>
            <person name="Diorio-Toth L."/>
        </authorList>
    </citation>
    <scope>NUCLEOTIDE SEQUENCE</scope>
    <source>
        <strain evidence="3">GD04005</strain>
    </source>
</reference>
<evidence type="ECO:0000259" key="2">
    <source>
        <dbReference type="Pfam" id="PF22565"/>
    </source>
</evidence>
<gene>
    <name evidence="3" type="ORF">N7644_10745</name>
</gene>
<comment type="caution">
    <text evidence="3">The sequence shown here is derived from an EMBL/GenBank/DDBJ whole genome shotgun (WGS) entry which is preliminary data.</text>
</comment>
<dbReference type="Pfam" id="PF22565">
    <property type="entry name" value="mSLOG"/>
    <property type="match status" value="1"/>
</dbReference>